<organism evidence="1 2">
    <name type="scientific">Collimonas arenae</name>
    <dbReference type="NCBI Taxonomy" id="279058"/>
    <lineage>
        <taxon>Bacteria</taxon>
        <taxon>Pseudomonadati</taxon>
        <taxon>Pseudomonadota</taxon>
        <taxon>Betaproteobacteria</taxon>
        <taxon>Burkholderiales</taxon>
        <taxon>Oxalobacteraceae</taxon>
        <taxon>Collimonas</taxon>
    </lineage>
</organism>
<dbReference type="EMBL" id="CP013235">
    <property type="protein sequence ID" value="AMP10203.1"/>
    <property type="molecule type" value="Genomic_DNA"/>
</dbReference>
<reference evidence="1 2" key="1">
    <citation type="submission" date="2015-11" db="EMBL/GenBank/DDBJ databases">
        <title>Exploring the genomic traits of fungus-feeding bacterial genus Collimonas.</title>
        <authorList>
            <person name="Song C."/>
            <person name="Schmidt R."/>
            <person name="de Jager V."/>
            <person name="Krzyzanowska D."/>
            <person name="Jongedijk E."/>
            <person name="Cankar K."/>
            <person name="Beekwilder J."/>
            <person name="van Veen A."/>
            <person name="de Boer W."/>
            <person name="van Veen J.A."/>
            <person name="Garbeva P."/>
        </authorList>
    </citation>
    <scope>NUCLEOTIDE SEQUENCE [LARGE SCALE GENOMIC DNA]</scope>
    <source>
        <strain evidence="1 2">Ter282</strain>
    </source>
</reference>
<name>A0A127PRR1_9BURK</name>
<dbReference type="AlphaFoldDB" id="A0A127PRR1"/>
<evidence type="ECO:0000313" key="2">
    <source>
        <dbReference type="Proteomes" id="UP000071778"/>
    </source>
</evidence>
<sequence length="41" mass="4473">MPHSGFSWVAASQNLADNSQNGQKALAELQENGDKQNMLEI</sequence>
<evidence type="ECO:0000313" key="1">
    <source>
        <dbReference type="EMBL" id="AMP10203.1"/>
    </source>
</evidence>
<keyword evidence="2" id="KW-1185">Reference proteome</keyword>
<proteinExistence type="predicted"/>
<protein>
    <submittedName>
        <fullName evidence="1">Uncharacterized protein</fullName>
    </submittedName>
</protein>
<dbReference type="Proteomes" id="UP000071778">
    <property type="component" value="Chromosome"/>
</dbReference>
<gene>
    <name evidence="1" type="ORF">CAter282_2457</name>
</gene>
<accession>A0A127PRR1</accession>